<evidence type="ECO:0000313" key="1">
    <source>
        <dbReference type="EMBL" id="GAA4011291.1"/>
    </source>
</evidence>
<keyword evidence="2" id="KW-1185">Reference proteome</keyword>
<dbReference type="EMBL" id="BAABDJ010000027">
    <property type="protein sequence ID" value="GAA4011291.1"/>
    <property type="molecule type" value="Genomic_DNA"/>
</dbReference>
<gene>
    <name evidence="1" type="ORF">GCM10022408_24620</name>
</gene>
<dbReference type="Proteomes" id="UP001500567">
    <property type="component" value="Unassembled WGS sequence"/>
</dbReference>
<organism evidence="1 2">
    <name type="scientific">Hymenobacter fastidiosus</name>
    <dbReference type="NCBI Taxonomy" id="486264"/>
    <lineage>
        <taxon>Bacteria</taxon>
        <taxon>Pseudomonadati</taxon>
        <taxon>Bacteroidota</taxon>
        <taxon>Cytophagia</taxon>
        <taxon>Cytophagales</taxon>
        <taxon>Hymenobacteraceae</taxon>
        <taxon>Hymenobacter</taxon>
    </lineage>
</organism>
<comment type="caution">
    <text evidence="1">The sequence shown here is derived from an EMBL/GenBank/DDBJ whole genome shotgun (WGS) entry which is preliminary data.</text>
</comment>
<proteinExistence type="predicted"/>
<reference evidence="2" key="1">
    <citation type="journal article" date="2019" name="Int. J. Syst. Evol. Microbiol.">
        <title>The Global Catalogue of Microorganisms (GCM) 10K type strain sequencing project: providing services to taxonomists for standard genome sequencing and annotation.</title>
        <authorList>
            <consortium name="The Broad Institute Genomics Platform"/>
            <consortium name="The Broad Institute Genome Sequencing Center for Infectious Disease"/>
            <person name="Wu L."/>
            <person name="Ma J."/>
        </authorList>
    </citation>
    <scope>NUCLEOTIDE SEQUENCE [LARGE SCALE GENOMIC DNA]</scope>
    <source>
        <strain evidence="2">JCM 17224</strain>
    </source>
</reference>
<accession>A0ABP7SGJ0</accession>
<protein>
    <submittedName>
        <fullName evidence="1">Uncharacterized protein</fullName>
    </submittedName>
</protein>
<dbReference type="RefSeq" id="WP_345073374.1">
    <property type="nucleotide sequence ID" value="NZ_BAABDJ010000027.1"/>
</dbReference>
<sequence>MDQTFNQGHYSGELVWRERDNGVAQITDALPVPNWVPFLSKLVALGLI</sequence>
<name>A0ABP7SGJ0_9BACT</name>
<evidence type="ECO:0000313" key="2">
    <source>
        <dbReference type="Proteomes" id="UP001500567"/>
    </source>
</evidence>